<protein>
    <recommendedName>
        <fullName evidence="1">DUF7768 domain-containing protein</fullName>
    </recommendedName>
</protein>
<reference evidence="2" key="1">
    <citation type="submission" date="2022-10" db="EMBL/GenBank/DDBJ databases">
        <authorList>
            <person name="Meaden S."/>
        </authorList>
    </citation>
    <scope>NUCLEOTIDE SEQUENCE</scope>
</reference>
<dbReference type="InterPro" id="IPR056670">
    <property type="entry name" value="DUF7768"/>
</dbReference>
<organism evidence="2">
    <name type="scientific">Ochrobactrum phage ORM_20</name>
    <dbReference type="NCBI Taxonomy" id="2985243"/>
    <lineage>
        <taxon>Viruses</taxon>
    </lineage>
</organism>
<evidence type="ECO:0000313" key="2">
    <source>
        <dbReference type="EMBL" id="CAI3971187.1"/>
    </source>
</evidence>
<evidence type="ECO:0000259" key="1">
    <source>
        <dbReference type="Pfam" id="PF24963"/>
    </source>
</evidence>
<name>A0A9N6WS40_9VIRU</name>
<dbReference type="EMBL" id="OX359470">
    <property type="protein sequence ID" value="CAI3971187.1"/>
    <property type="molecule type" value="Genomic_DNA"/>
</dbReference>
<dbReference type="Pfam" id="PF24963">
    <property type="entry name" value="DUF7768"/>
    <property type="match status" value="1"/>
</dbReference>
<gene>
    <name evidence="2" type="ORF">ORM20_00138</name>
</gene>
<sequence>MVFGEKLPKGPIVQLESPFSPSNGYPVQFNIAYARRALRDSILRLETPFASHLLYTQDGVLDDDVPNERALGIQTGFRLLNQNVVSKSVIYVDYGISRGMIEGIREALDNNVRIEIRSILEDRMTIKELMDAWLVIKSLL</sequence>
<proteinExistence type="predicted"/>
<accession>A0A9N6WS40</accession>
<feature type="domain" description="DUF7768" evidence="1">
    <location>
        <begin position="12"/>
        <end position="116"/>
    </location>
</feature>